<comment type="subcellular location">
    <subcellularLocation>
        <location evidence="1">Membrane</location>
        <topology evidence="1">Multi-pass membrane protein</topology>
    </subcellularLocation>
</comment>
<keyword evidence="7" id="KW-0449">Lipoprotein</keyword>
<keyword evidence="5 10" id="KW-0472">Membrane</keyword>
<keyword evidence="3 10" id="KW-0812">Transmembrane</keyword>
<keyword evidence="2 10" id="KW-0808">Transferase</keyword>
<dbReference type="GO" id="GO:0019706">
    <property type="term" value="F:protein-cysteine S-palmitoyltransferase activity"/>
    <property type="evidence" value="ECO:0007669"/>
    <property type="project" value="UniProtKB-EC"/>
</dbReference>
<comment type="similarity">
    <text evidence="10">Belongs to the DHHC palmitoyltransferase family.</text>
</comment>
<feature type="transmembrane region" description="Helical" evidence="10">
    <location>
        <begin position="266"/>
        <end position="291"/>
    </location>
</feature>
<comment type="catalytic activity">
    <reaction evidence="9 10">
        <text>L-cysteinyl-[protein] + hexadecanoyl-CoA = S-hexadecanoyl-L-cysteinyl-[protein] + CoA</text>
        <dbReference type="Rhea" id="RHEA:36683"/>
        <dbReference type="Rhea" id="RHEA-COMP:10131"/>
        <dbReference type="Rhea" id="RHEA-COMP:11032"/>
        <dbReference type="ChEBI" id="CHEBI:29950"/>
        <dbReference type="ChEBI" id="CHEBI:57287"/>
        <dbReference type="ChEBI" id="CHEBI:57379"/>
        <dbReference type="ChEBI" id="CHEBI:74151"/>
        <dbReference type="EC" id="2.3.1.225"/>
    </reaction>
</comment>
<gene>
    <name evidence="12" type="ORF">MJAP1_002438</name>
</gene>
<dbReference type="GO" id="GO:0016020">
    <property type="term" value="C:membrane"/>
    <property type="evidence" value="ECO:0007669"/>
    <property type="project" value="UniProtKB-SubCell"/>
</dbReference>
<protein>
    <recommendedName>
        <fullName evidence="10">Palmitoyltransferase</fullName>
        <ecNumber evidence="10">2.3.1.225</ecNumber>
    </recommendedName>
</protein>
<dbReference type="EMBL" id="CP119961">
    <property type="protein sequence ID" value="WFD39461.1"/>
    <property type="molecule type" value="Genomic_DNA"/>
</dbReference>
<evidence type="ECO:0000313" key="13">
    <source>
        <dbReference type="Proteomes" id="UP001217754"/>
    </source>
</evidence>
<evidence type="ECO:0000259" key="11">
    <source>
        <dbReference type="Pfam" id="PF01529"/>
    </source>
</evidence>
<evidence type="ECO:0000256" key="7">
    <source>
        <dbReference type="ARBA" id="ARBA00023288"/>
    </source>
</evidence>
<evidence type="ECO:0000256" key="10">
    <source>
        <dbReference type="RuleBase" id="RU079119"/>
    </source>
</evidence>
<sequence length="388" mass="44119">MALLDSFRQQPRATFRCVWVSLSCLYLAYMMGWSYYMACMEPPGSASHGLSDSLGERRRGPGSGIWWQQSRERVASAAFLSANVADEDAEGDTSLPYSQSSSFRVSAAKAVPIKSGHSELHDRHVDLATTFRFCKKCPQVTLTEAMLRLPPELRLVEKRNRRHHLLQAKQQAANDDAQSERIHSMESTLPPELFTENDDEGETEIRAWLGDDAQNMCVGIGNERYFILFMLWFALGTCVLGVAGWPLMKKALWGKEPWNFRFAPRILFIMIYAKAVVMGAVVFVLALWHLYLVSQGETSVESQDNSHYRAMAKERNDRFVNVYDMGFIRNLQIFFNVGPGMNYRYYTLLLPLRIEPYSDGWHWAKGSGLAGHHMGIKTEEEFTDDDGA</sequence>
<dbReference type="PANTHER" id="PTHR12246">
    <property type="entry name" value="PALMITOYLTRANSFERASE ZDHHC16"/>
    <property type="match status" value="1"/>
</dbReference>
<keyword evidence="4 10" id="KW-1133">Transmembrane helix</keyword>
<evidence type="ECO:0000256" key="9">
    <source>
        <dbReference type="ARBA" id="ARBA00048048"/>
    </source>
</evidence>
<evidence type="ECO:0000256" key="6">
    <source>
        <dbReference type="ARBA" id="ARBA00023139"/>
    </source>
</evidence>
<feature type="transmembrane region" description="Helical" evidence="10">
    <location>
        <begin position="17"/>
        <end position="36"/>
    </location>
</feature>
<keyword evidence="13" id="KW-1185">Reference proteome</keyword>
<feature type="transmembrane region" description="Helical" evidence="10">
    <location>
        <begin position="225"/>
        <end position="245"/>
    </location>
</feature>
<evidence type="ECO:0000256" key="4">
    <source>
        <dbReference type="ARBA" id="ARBA00022989"/>
    </source>
</evidence>
<accession>A0AAF0F407</accession>
<evidence type="ECO:0000313" key="12">
    <source>
        <dbReference type="EMBL" id="WFD39461.1"/>
    </source>
</evidence>
<evidence type="ECO:0000256" key="1">
    <source>
        <dbReference type="ARBA" id="ARBA00004141"/>
    </source>
</evidence>
<dbReference type="EC" id="2.3.1.225" evidence="10"/>
<evidence type="ECO:0000256" key="3">
    <source>
        <dbReference type="ARBA" id="ARBA00022692"/>
    </source>
</evidence>
<keyword evidence="6" id="KW-0564">Palmitate</keyword>
<dbReference type="RefSeq" id="XP_060122358.1">
    <property type="nucleotide sequence ID" value="XM_060266375.1"/>
</dbReference>
<feature type="domain" description="Palmitoyltransferase DHHC" evidence="11">
    <location>
        <begin position="215"/>
        <end position="303"/>
    </location>
</feature>
<evidence type="ECO:0000256" key="2">
    <source>
        <dbReference type="ARBA" id="ARBA00022679"/>
    </source>
</evidence>
<evidence type="ECO:0000256" key="8">
    <source>
        <dbReference type="ARBA" id="ARBA00023315"/>
    </source>
</evidence>
<evidence type="ECO:0000256" key="5">
    <source>
        <dbReference type="ARBA" id="ARBA00023136"/>
    </source>
</evidence>
<dbReference type="Pfam" id="PF01529">
    <property type="entry name" value="DHHC"/>
    <property type="match status" value="1"/>
</dbReference>
<comment type="domain">
    <text evidence="10">The DHHC domain is required for palmitoyltransferase activity.</text>
</comment>
<keyword evidence="8 10" id="KW-0012">Acyltransferase</keyword>
<dbReference type="Proteomes" id="UP001217754">
    <property type="component" value="Chromosome 4"/>
</dbReference>
<dbReference type="InterPro" id="IPR039859">
    <property type="entry name" value="PFA4/ZDH16/20/ERF2-like"/>
</dbReference>
<proteinExistence type="inferred from homology"/>
<dbReference type="GeneID" id="85226089"/>
<dbReference type="AlphaFoldDB" id="A0AAF0F407"/>
<reference evidence="12" key="1">
    <citation type="submission" date="2023-03" db="EMBL/GenBank/DDBJ databases">
        <title>Mating type loci evolution in Malassezia.</title>
        <authorList>
            <person name="Coelho M.A."/>
        </authorList>
    </citation>
    <scope>NUCLEOTIDE SEQUENCE</scope>
    <source>
        <strain evidence="12">CBS 9431</strain>
    </source>
</reference>
<dbReference type="InterPro" id="IPR001594">
    <property type="entry name" value="Palmitoyltrfase_DHHC"/>
</dbReference>
<organism evidence="12 13">
    <name type="scientific">Malassezia japonica</name>
    <dbReference type="NCBI Taxonomy" id="223818"/>
    <lineage>
        <taxon>Eukaryota</taxon>
        <taxon>Fungi</taxon>
        <taxon>Dikarya</taxon>
        <taxon>Basidiomycota</taxon>
        <taxon>Ustilaginomycotina</taxon>
        <taxon>Malasseziomycetes</taxon>
        <taxon>Malasseziales</taxon>
        <taxon>Malasseziaceae</taxon>
        <taxon>Malassezia</taxon>
    </lineage>
</organism>
<name>A0AAF0F407_9BASI</name>